<reference evidence="2 3" key="1">
    <citation type="journal article" date="2018" name="Evol. Lett.">
        <title>Horizontal gene cluster transfer increased hallucinogenic mushroom diversity.</title>
        <authorList>
            <person name="Reynolds H.T."/>
            <person name="Vijayakumar V."/>
            <person name="Gluck-Thaler E."/>
            <person name="Korotkin H.B."/>
            <person name="Matheny P.B."/>
            <person name="Slot J.C."/>
        </authorList>
    </citation>
    <scope>NUCLEOTIDE SEQUENCE [LARGE SCALE GENOMIC DNA]</scope>
    <source>
        <strain evidence="2 3">SRW20</strain>
    </source>
</reference>
<keyword evidence="3" id="KW-1185">Reference proteome</keyword>
<proteinExistence type="predicted"/>
<dbReference type="InParanoid" id="A0A409XZR4"/>
<comment type="caution">
    <text evidence="2">The sequence shown here is derived from an EMBL/GenBank/DDBJ whole genome shotgun (WGS) entry which is preliminary data.</text>
</comment>
<evidence type="ECO:0000313" key="3">
    <source>
        <dbReference type="Proteomes" id="UP000284706"/>
    </source>
</evidence>
<organism evidence="2 3">
    <name type="scientific">Gymnopilus dilepis</name>
    <dbReference type="NCBI Taxonomy" id="231916"/>
    <lineage>
        <taxon>Eukaryota</taxon>
        <taxon>Fungi</taxon>
        <taxon>Dikarya</taxon>
        <taxon>Basidiomycota</taxon>
        <taxon>Agaricomycotina</taxon>
        <taxon>Agaricomycetes</taxon>
        <taxon>Agaricomycetidae</taxon>
        <taxon>Agaricales</taxon>
        <taxon>Agaricineae</taxon>
        <taxon>Hymenogastraceae</taxon>
        <taxon>Gymnopilus</taxon>
    </lineage>
</organism>
<evidence type="ECO:0000313" key="2">
    <source>
        <dbReference type="EMBL" id="PPQ96229.1"/>
    </source>
</evidence>
<dbReference type="EMBL" id="NHYE01001387">
    <property type="protein sequence ID" value="PPQ96229.1"/>
    <property type="molecule type" value="Genomic_DNA"/>
</dbReference>
<name>A0A409XZR4_9AGAR</name>
<feature type="compositionally biased region" description="Basic residues" evidence="1">
    <location>
        <begin position="7"/>
        <end position="17"/>
    </location>
</feature>
<dbReference type="AlphaFoldDB" id="A0A409XZR4"/>
<dbReference type="Proteomes" id="UP000284706">
    <property type="component" value="Unassembled WGS sequence"/>
</dbReference>
<protein>
    <submittedName>
        <fullName evidence="2">Uncharacterized protein</fullName>
    </submittedName>
</protein>
<gene>
    <name evidence="2" type="ORF">CVT26_005600</name>
</gene>
<sequence length="143" mass="15724">MQESRKPKLPIRVRAKQSRLFSSLHPTATEKLRAAGPSRPPVDSRSGRSPPTLVQINKPQRLSHCPSPAEDWLSITRLPRAHAADICLGNHPHAAQSRSGTHMPPSLQAEALVCPLKVPPRSAFLPLESFLRMEDEHCVIGAI</sequence>
<evidence type="ECO:0000256" key="1">
    <source>
        <dbReference type="SAM" id="MobiDB-lite"/>
    </source>
</evidence>
<feature type="region of interest" description="Disordered" evidence="1">
    <location>
        <begin position="1"/>
        <end position="55"/>
    </location>
</feature>
<accession>A0A409XZR4</accession>